<feature type="compositionally biased region" description="Low complexity" evidence="1">
    <location>
        <begin position="197"/>
        <end position="210"/>
    </location>
</feature>
<sequence>MELEPGSGGPPPTGHAQRFLDNINGNMRKRPRSNPGMEGVGYEDLLGMGRSLSPLSDPDIDCNMQSSKRYLSEVMANNLTRHMNLRGPSTSMGGGPMPGLDDLLTGGGPRQEAAQEAESRGVGPQAPHLPPGPYQGSAAAHLLGHLMHPPLTPPDGCSPQRTPGASMSEMSEGGAEGAPEVIPMLCSDRSVSGNRGASAAESTSETADSELAGLEERERTDGLGALPWSAAAAAAASAGGAGGGPGGGTSPLLARRLSDAQGGLPGPGPGSISVMRSPTGYGSPAGFTPRALLPRGPLADIPTSPSDTRFGVLDLRKTALLRSLSRRTEEISSDGGMGSAGSAAAAAAAAAAGLPDGAVGGAAAGLGLGPALEAAGAGGGSGPGAGCRLAQPLTFFRDAAHPALSGASEGMSEGGGGFATGMDTGMDTDSSNGGQQEEAGEQGEGSGEAGQGPGPGSGMAALNATVVTTSGPGRPEVSTRVAGVARSAGSGVGPALMGSPSYSLPDVARAGPQREQQAVLQAGGPLGRMLLPPAAVGGPELGNAAGPGAAGVLPAVGSPQQPAAAR</sequence>
<keyword evidence="3" id="KW-1185">Reference proteome</keyword>
<evidence type="ECO:0000313" key="2">
    <source>
        <dbReference type="EMBL" id="KAG2490902.1"/>
    </source>
</evidence>
<feature type="region of interest" description="Disordered" evidence="1">
    <location>
        <begin position="145"/>
        <end position="213"/>
    </location>
</feature>
<dbReference type="AlphaFoldDB" id="A0A836BWE7"/>
<feature type="compositionally biased region" description="Gly residues" evidence="1">
    <location>
        <begin position="239"/>
        <end position="249"/>
    </location>
</feature>
<evidence type="ECO:0000313" key="3">
    <source>
        <dbReference type="Proteomes" id="UP000612055"/>
    </source>
</evidence>
<feature type="region of interest" description="Disordered" evidence="1">
    <location>
        <begin position="236"/>
        <end position="309"/>
    </location>
</feature>
<dbReference type="OrthoDB" id="552864at2759"/>
<feature type="compositionally biased region" description="Low complexity" evidence="1">
    <location>
        <begin position="480"/>
        <end position="489"/>
    </location>
</feature>
<dbReference type="Proteomes" id="UP000612055">
    <property type="component" value="Unassembled WGS sequence"/>
</dbReference>
<protein>
    <submittedName>
        <fullName evidence="2">Uncharacterized protein</fullName>
    </submittedName>
</protein>
<feature type="compositionally biased region" description="Polar residues" evidence="1">
    <location>
        <begin position="159"/>
        <end position="169"/>
    </location>
</feature>
<feature type="region of interest" description="Disordered" evidence="1">
    <location>
        <begin position="1"/>
        <end position="38"/>
    </location>
</feature>
<comment type="caution">
    <text evidence="2">The sequence shown here is derived from an EMBL/GenBank/DDBJ whole genome shotgun (WGS) entry which is preliminary data.</text>
</comment>
<proteinExistence type="predicted"/>
<feature type="compositionally biased region" description="Low complexity" evidence="1">
    <location>
        <begin position="539"/>
        <end position="557"/>
    </location>
</feature>
<dbReference type="EMBL" id="JAEHOE010000058">
    <property type="protein sequence ID" value="KAG2490902.1"/>
    <property type="molecule type" value="Genomic_DNA"/>
</dbReference>
<name>A0A836BWE7_9CHLO</name>
<gene>
    <name evidence="2" type="ORF">HYH03_010815</name>
</gene>
<feature type="region of interest" description="Disordered" evidence="1">
    <location>
        <begin position="405"/>
        <end position="500"/>
    </location>
</feature>
<feature type="compositionally biased region" description="Low complexity" evidence="1">
    <location>
        <begin position="420"/>
        <end position="437"/>
    </location>
</feature>
<evidence type="ECO:0000256" key="1">
    <source>
        <dbReference type="SAM" id="MobiDB-lite"/>
    </source>
</evidence>
<organism evidence="2 3">
    <name type="scientific">Edaphochlamys debaryana</name>
    <dbReference type="NCBI Taxonomy" id="47281"/>
    <lineage>
        <taxon>Eukaryota</taxon>
        <taxon>Viridiplantae</taxon>
        <taxon>Chlorophyta</taxon>
        <taxon>core chlorophytes</taxon>
        <taxon>Chlorophyceae</taxon>
        <taxon>CS clade</taxon>
        <taxon>Chlamydomonadales</taxon>
        <taxon>Chlamydomonadales incertae sedis</taxon>
        <taxon>Edaphochlamys</taxon>
    </lineage>
</organism>
<feature type="region of interest" description="Disordered" evidence="1">
    <location>
        <begin position="539"/>
        <end position="566"/>
    </location>
</feature>
<feature type="region of interest" description="Disordered" evidence="1">
    <location>
        <begin position="104"/>
        <end position="131"/>
    </location>
</feature>
<feature type="compositionally biased region" description="Gly residues" evidence="1">
    <location>
        <begin position="442"/>
        <end position="457"/>
    </location>
</feature>
<accession>A0A836BWE7</accession>
<reference evidence="2" key="1">
    <citation type="journal article" date="2020" name="bioRxiv">
        <title>Comparative genomics of Chlamydomonas.</title>
        <authorList>
            <person name="Craig R.J."/>
            <person name="Hasan A.R."/>
            <person name="Ness R.W."/>
            <person name="Keightley P.D."/>
        </authorList>
    </citation>
    <scope>NUCLEOTIDE SEQUENCE</scope>
    <source>
        <strain evidence="2">CCAP 11/70</strain>
    </source>
</reference>